<dbReference type="Proteomes" id="UP000034835">
    <property type="component" value="Unassembled WGS sequence"/>
</dbReference>
<dbReference type="Gene3D" id="3.40.50.1820">
    <property type="entry name" value="alpha/beta hydrolase"/>
    <property type="match status" value="1"/>
</dbReference>
<dbReference type="EMBL" id="LCJG01000001">
    <property type="protein sequence ID" value="KKT73833.1"/>
    <property type="molecule type" value="Genomic_DNA"/>
</dbReference>
<evidence type="ECO:0000313" key="1">
    <source>
        <dbReference type="EMBL" id="KKT73833.1"/>
    </source>
</evidence>
<protein>
    <submittedName>
        <fullName evidence="1">Lipase transmembrane protein</fullName>
    </submittedName>
</protein>
<evidence type="ECO:0000313" key="2">
    <source>
        <dbReference type="Proteomes" id="UP000034835"/>
    </source>
</evidence>
<dbReference type="GO" id="GO:0008374">
    <property type="term" value="F:O-acyltransferase activity"/>
    <property type="evidence" value="ECO:0007669"/>
    <property type="project" value="InterPro"/>
</dbReference>
<dbReference type="Pfam" id="PF02450">
    <property type="entry name" value="LCAT"/>
    <property type="match status" value="1"/>
</dbReference>
<dbReference type="GO" id="GO:0006629">
    <property type="term" value="P:lipid metabolic process"/>
    <property type="evidence" value="ECO:0007669"/>
    <property type="project" value="InterPro"/>
</dbReference>
<dbReference type="PANTHER" id="PTHR11440">
    <property type="entry name" value="LECITHIN-CHOLESTEROL ACYLTRANSFERASE-RELATED"/>
    <property type="match status" value="1"/>
</dbReference>
<dbReference type="STRING" id="1618384.UW68_C0001G0029"/>
<sequence length="805" mass="89189">MKAPASFRWFCLFVYLSLQLILPGKALAIESIFSEDFASLDNTHWQFNPNTGGDIKIINSTQLSLTSNPGVYFPYMFLKNIELPEKDFVIDLRLKFSGPLTYGNGAIFTDKLLTNGTTSNLASGDLIFAVWPVNNNIVDISTSLCLQNSLSCTNGSYTHIAYAAYGGWIDISIEEKEDHYVLTFNDDSFETKDSSRKISQFWIGNPQRTSQSQTWSSILVDYFRIFNAKESKVPVVVIPGFGGSWDELAILTGTEGNNWKIPDYVKVYDGLKQSTIDAGYEEGKDLFVFAYDWRKPLDQLADDLKSFLEEKNLDEKKSNFIGHSMGGLVARAYAQKYGLEKVNKIITAGSPHEGTLEAYNIWEGASVWGDVWWEKVLLETQAQLHRKPGETKIDAIRRIAPSVKDLLPTTDYIAKNGELQPWDSLKQKNQYLKNLNGASAVVNEILLPLWSSDEQTRAVVNAEKPSTYEKLFGLWEDGKPAYADPYEFQPGDGTVIKNSAKGPFTTEIPGNGSHANLVAHDQNIRKIFESLGLATDDIVGGSTTSEQNALVAVLQSPGTITVCNADESSCNLSGGVSLADGKLYFLPGYDGSKVVVKVIANETGKYKLHLGNITSNGQWETVTGDLKNIGQTDKFTVEGGSVNVVGDDLTSARYLLEAKKKLNEYSPKWDTKGNIELLADQTAAMNRRILSATTLRVSLRDEYKKAKRTTNYEYFENAIDMWNAIDQVMETILASSPLPNSLNGAGVNKQLSEPKQKLSYFGSALAALALDRSSESKEVSNSKMWVKLDKQIQADILMGYALQIK</sequence>
<reference evidence="1 2" key="1">
    <citation type="journal article" date="2015" name="Nature">
        <title>rRNA introns, odd ribosomes, and small enigmatic genomes across a large radiation of phyla.</title>
        <authorList>
            <person name="Brown C.T."/>
            <person name="Hug L.A."/>
            <person name="Thomas B.C."/>
            <person name="Sharon I."/>
            <person name="Castelle C.J."/>
            <person name="Singh A."/>
            <person name="Wilkins M.J."/>
            <person name="Williams K.H."/>
            <person name="Banfield J.F."/>
        </authorList>
    </citation>
    <scope>NUCLEOTIDE SEQUENCE [LARGE SCALE GENOMIC DNA]</scope>
</reference>
<keyword evidence="1" id="KW-0812">Transmembrane</keyword>
<dbReference type="InterPro" id="IPR029058">
    <property type="entry name" value="AB_hydrolase_fold"/>
</dbReference>
<dbReference type="AlphaFoldDB" id="A0A0G1JR66"/>
<keyword evidence="1" id="KW-0472">Membrane</keyword>
<dbReference type="SUPFAM" id="SSF53474">
    <property type="entry name" value="alpha/beta-Hydrolases"/>
    <property type="match status" value="1"/>
</dbReference>
<comment type="caution">
    <text evidence="1">The sequence shown here is derived from an EMBL/GenBank/DDBJ whole genome shotgun (WGS) entry which is preliminary data.</text>
</comment>
<dbReference type="InterPro" id="IPR003386">
    <property type="entry name" value="LACT/PDAT_acylTrfase"/>
</dbReference>
<proteinExistence type="predicted"/>
<organism evidence="1 2">
    <name type="scientific">Candidatus Collierbacteria bacterium GW2011_GWB1_44_6</name>
    <dbReference type="NCBI Taxonomy" id="1618384"/>
    <lineage>
        <taxon>Bacteria</taxon>
        <taxon>Candidatus Collieribacteriota</taxon>
    </lineage>
</organism>
<name>A0A0G1JR66_9BACT</name>
<gene>
    <name evidence="1" type="ORF">UW68_C0001G0029</name>
</gene>
<accession>A0A0G1JR66</accession>